<keyword evidence="2" id="KW-1185">Reference proteome</keyword>
<reference evidence="1 2" key="1">
    <citation type="submission" date="2018-08" db="EMBL/GenBank/DDBJ databases">
        <title>Mucilaginibacter terrae sp. nov., isolated from manganese diggings.</title>
        <authorList>
            <person name="Huang Y."/>
            <person name="Zhou Z."/>
        </authorList>
    </citation>
    <scope>NUCLEOTIDE SEQUENCE [LARGE SCALE GENOMIC DNA]</scope>
    <source>
        <strain evidence="1 2">ZH6</strain>
    </source>
</reference>
<evidence type="ECO:0000313" key="1">
    <source>
        <dbReference type="EMBL" id="RFZ81428.1"/>
    </source>
</evidence>
<gene>
    <name evidence="1" type="ORF">DYU05_19295</name>
</gene>
<dbReference type="AlphaFoldDB" id="A0A3E2NKC4"/>
<proteinExistence type="predicted"/>
<dbReference type="EMBL" id="QWDE01000005">
    <property type="protein sequence ID" value="RFZ81428.1"/>
    <property type="molecule type" value="Genomic_DNA"/>
</dbReference>
<sequence>MSQERPVTPDPRWVSKAKIKQLSQNFFKRLQVDDGNGHRPMCCDDPRDPKKNDTRSVYFKKTDLDALFAANPGSDGLKIYFGMHHPDIFNPGGTLDPNYHHKLMVVLVSTTNEVDNLHDKSDTEALALNGTGDGLDSGKLCPPYGNC</sequence>
<dbReference type="RefSeq" id="WP_117384795.1">
    <property type="nucleotide sequence ID" value="NZ_QWDE01000005.1"/>
</dbReference>
<organism evidence="1 2">
    <name type="scientific">Mucilaginibacter terrenus</name>
    <dbReference type="NCBI Taxonomy" id="2482727"/>
    <lineage>
        <taxon>Bacteria</taxon>
        <taxon>Pseudomonadati</taxon>
        <taxon>Bacteroidota</taxon>
        <taxon>Sphingobacteriia</taxon>
        <taxon>Sphingobacteriales</taxon>
        <taxon>Sphingobacteriaceae</taxon>
        <taxon>Mucilaginibacter</taxon>
    </lineage>
</organism>
<dbReference type="OrthoDB" id="795829at2"/>
<protein>
    <submittedName>
        <fullName evidence="1">Uncharacterized protein</fullName>
    </submittedName>
</protein>
<name>A0A3E2NKC4_9SPHI</name>
<evidence type="ECO:0000313" key="2">
    <source>
        <dbReference type="Proteomes" id="UP000260823"/>
    </source>
</evidence>
<accession>A0A3E2NKC4</accession>
<dbReference type="Proteomes" id="UP000260823">
    <property type="component" value="Unassembled WGS sequence"/>
</dbReference>
<comment type="caution">
    <text evidence="1">The sequence shown here is derived from an EMBL/GenBank/DDBJ whole genome shotgun (WGS) entry which is preliminary data.</text>
</comment>